<proteinExistence type="predicted"/>
<protein>
    <submittedName>
        <fullName evidence="1">Uncharacterized protein</fullName>
    </submittedName>
</protein>
<dbReference type="Proteomes" id="UP001353858">
    <property type="component" value="Unassembled WGS sequence"/>
</dbReference>
<name>A0AAN7PBA8_9COLE</name>
<accession>A0AAN7PBA8</accession>
<organism evidence="1 2">
    <name type="scientific">Aquatica leii</name>
    <dbReference type="NCBI Taxonomy" id="1421715"/>
    <lineage>
        <taxon>Eukaryota</taxon>
        <taxon>Metazoa</taxon>
        <taxon>Ecdysozoa</taxon>
        <taxon>Arthropoda</taxon>
        <taxon>Hexapoda</taxon>
        <taxon>Insecta</taxon>
        <taxon>Pterygota</taxon>
        <taxon>Neoptera</taxon>
        <taxon>Endopterygota</taxon>
        <taxon>Coleoptera</taxon>
        <taxon>Polyphaga</taxon>
        <taxon>Elateriformia</taxon>
        <taxon>Elateroidea</taxon>
        <taxon>Lampyridae</taxon>
        <taxon>Luciolinae</taxon>
        <taxon>Aquatica</taxon>
    </lineage>
</organism>
<evidence type="ECO:0000313" key="2">
    <source>
        <dbReference type="Proteomes" id="UP001353858"/>
    </source>
</evidence>
<keyword evidence="2" id="KW-1185">Reference proteome</keyword>
<sequence length="69" mass="7936">MSRLMTDTLATEYSVKGAKGKLSFSTLLSLMRALYVAVPDREYTEKKIDDESLGSWLRHSIERLKKKNK</sequence>
<reference evidence="2" key="1">
    <citation type="submission" date="2023-01" db="EMBL/GenBank/DDBJ databases">
        <title>Key to firefly adult light organ development and bioluminescence: homeobox transcription factors regulate luciferase expression and transportation to peroxisome.</title>
        <authorList>
            <person name="Fu X."/>
        </authorList>
    </citation>
    <scope>NUCLEOTIDE SEQUENCE [LARGE SCALE GENOMIC DNA]</scope>
</reference>
<dbReference type="EMBL" id="JARPUR010000002">
    <property type="protein sequence ID" value="KAK4881592.1"/>
    <property type="molecule type" value="Genomic_DNA"/>
</dbReference>
<comment type="caution">
    <text evidence="1">The sequence shown here is derived from an EMBL/GenBank/DDBJ whole genome shotgun (WGS) entry which is preliminary data.</text>
</comment>
<evidence type="ECO:0000313" key="1">
    <source>
        <dbReference type="EMBL" id="KAK4881592.1"/>
    </source>
</evidence>
<gene>
    <name evidence="1" type="ORF">RN001_004911</name>
</gene>
<dbReference type="AlphaFoldDB" id="A0AAN7PBA8"/>